<evidence type="ECO:0000256" key="6">
    <source>
        <dbReference type="ARBA" id="ARBA00022932"/>
    </source>
</evidence>
<sequence length="334" mass="37902">MSHTKILADLKQKKYAPVYLFDGEEPYFVDLLSDYISKNVLSEAEQEFNQSILYGQDVSPEEIVPIVKRYPMMAEYQVIIVREAQNWRNFEALESLVKNPVKTSILVINIKGKKLDGRSNFSKLIKKHGVYFNSPLLKDTMIPSWINSYCASRKIAIEPQAVALLSENIGTNLSNLINALEKLEILVPRGENITADSVSKHIGISKDFNIFELQKAIGLRNDYKSLFIANYYANNQKDHHVIMVASGLYRYFTKLITYHSLVKDTDKQSLAKAMGIHPYFMPDYQQAAHNYNSGHIVAILDILYDIDLKSKGVKATGSNSGELVKEMVSRILRA</sequence>
<evidence type="ECO:0000256" key="4">
    <source>
        <dbReference type="ARBA" id="ARBA00022695"/>
    </source>
</evidence>
<reference evidence="11 12" key="1">
    <citation type="submission" date="2020-02" db="EMBL/GenBank/DDBJ databases">
        <title>Out from the shadows clarifying the taxonomy of the family Cryomorphaceae and related taxa by utilizing the GTDB taxonomic framework.</title>
        <authorList>
            <person name="Bowman J.P."/>
        </authorList>
    </citation>
    <scope>NUCLEOTIDE SEQUENCE [LARGE SCALE GENOMIC DNA]</scope>
    <source>
        <strain evidence="11 12">QSSC 1-22</strain>
    </source>
</reference>
<keyword evidence="6" id="KW-0239">DNA-directed DNA polymerase</keyword>
<organism evidence="11 12">
    <name type="scientific">Cryomorpha ignava</name>
    <dbReference type="NCBI Taxonomy" id="101383"/>
    <lineage>
        <taxon>Bacteria</taxon>
        <taxon>Pseudomonadati</taxon>
        <taxon>Bacteroidota</taxon>
        <taxon>Flavobacteriia</taxon>
        <taxon>Flavobacteriales</taxon>
        <taxon>Cryomorphaceae</taxon>
        <taxon>Cryomorpha</taxon>
    </lineage>
</organism>
<comment type="catalytic activity">
    <reaction evidence="8">
        <text>DNA(n) + a 2'-deoxyribonucleoside 5'-triphosphate = DNA(n+1) + diphosphate</text>
        <dbReference type="Rhea" id="RHEA:22508"/>
        <dbReference type="Rhea" id="RHEA-COMP:17339"/>
        <dbReference type="Rhea" id="RHEA-COMP:17340"/>
        <dbReference type="ChEBI" id="CHEBI:33019"/>
        <dbReference type="ChEBI" id="CHEBI:61560"/>
        <dbReference type="ChEBI" id="CHEBI:173112"/>
        <dbReference type="EC" id="2.7.7.7"/>
    </reaction>
</comment>
<accession>A0A7K3WN18</accession>
<dbReference type="Gene3D" id="1.20.272.10">
    <property type="match status" value="1"/>
</dbReference>
<dbReference type="Gene3D" id="1.10.8.60">
    <property type="match status" value="1"/>
</dbReference>
<dbReference type="SUPFAM" id="SSF52540">
    <property type="entry name" value="P-loop containing nucleoside triphosphate hydrolases"/>
    <property type="match status" value="1"/>
</dbReference>
<evidence type="ECO:0000256" key="8">
    <source>
        <dbReference type="ARBA" id="ARBA00049244"/>
    </source>
</evidence>
<dbReference type="Proteomes" id="UP000486602">
    <property type="component" value="Unassembled WGS sequence"/>
</dbReference>
<evidence type="ECO:0000259" key="10">
    <source>
        <dbReference type="Pfam" id="PF21694"/>
    </source>
</evidence>
<dbReference type="InterPro" id="IPR005790">
    <property type="entry name" value="DNA_polIII_delta"/>
</dbReference>
<dbReference type="AlphaFoldDB" id="A0A7K3WN18"/>
<keyword evidence="4 11" id="KW-0548">Nucleotidyltransferase</keyword>
<dbReference type="PANTHER" id="PTHR34388">
    <property type="entry name" value="DNA POLYMERASE III SUBUNIT DELTA"/>
    <property type="match status" value="1"/>
</dbReference>
<evidence type="ECO:0000256" key="2">
    <source>
        <dbReference type="ARBA" id="ARBA00017703"/>
    </source>
</evidence>
<dbReference type="InterPro" id="IPR008921">
    <property type="entry name" value="DNA_pol3_clamp-load_cplx_C"/>
</dbReference>
<evidence type="ECO:0000313" key="11">
    <source>
        <dbReference type="EMBL" id="NEN22884.1"/>
    </source>
</evidence>
<evidence type="ECO:0000256" key="1">
    <source>
        <dbReference type="ARBA" id="ARBA00012417"/>
    </source>
</evidence>
<dbReference type="SUPFAM" id="SSF48019">
    <property type="entry name" value="post-AAA+ oligomerization domain-like"/>
    <property type="match status" value="1"/>
</dbReference>
<dbReference type="Gene3D" id="3.40.50.300">
    <property type="entry name" value="P-loop containing nucleotide triphosphate hydrolases"/>
    <property type="match status" value="1"/>
</dbReference>
<proteinExistence type="inferred from homology"/>
<evidence type="ECO:0000259" key="9">
    <source>
        <dbReference type="Pfam" id="PF06144"/>
    </source>
</evidence>
<dbReference type="Pfam" id="PF06144">
    <property type="entry name" value="DNA_pol3_delta"/>
    <property type="match status" value="1"/>
</dbReference>
<evidence type="ECO:0000313" key="12">
    <source>
        <dbReference type="Proteomes" id="UP000486602"/>
    </source>
</evidence>
<dbReference type="RefSeq" id="WP_163283609.1">
    <property type="nucleotide sequence ID" value="NZ_JAAGVY010000006.1"/>
</dbReference>
<keyword evidence="5" id="KW-0235">DNA replication</keyword>
<dbReference type="NCBIfam" id="TIGR01128">
    <property type="entry name" value="holA"/>
    <property type="match status" value="1"/>
</dbReference>
<feature type="domain" description="DNA polymerase III delta subunit-like C-terminal" evidence="10">
    <location>
        <begin position="209"/>
        <end position="315"/>
    </location>
</feature>
<protein>
    <recommendedName>
        <fullName evidence="2">DNA polymerase III subunit delta</fullName>
        <ecNumber evidence="1">2.7.7.7</ecNumber>
    </recommendedName>
</protein>
<dbReference type="InterPro" id="IPR010372">
    <property type="entry name" value="DNA_pol3_delta_N"/>
</dbReference>
<dbReference type="GO" id="GO:0009360">
    <property type="term" value="C:DNA polymerase III complex"/>
    <property type="evidence" value="ECO:0007669"/>
    <property type="project" value="InterPro"/>
</dbReference>
<feature type="domain" description="DNA polymerase III delta N-terminal" evidence="9">
    <location>
        <begin position="19"/>
        <end position="132"/>
    </location>
</feature>
<dbReference type="GO" id="GO:0006261">
    <property type="term" value="P:DNA-templated DNA replication"/>
    <property type="evidence" value="ECO:0007669"/>
    <property type="project" value="TreeGrafter"/>
</dbReference>
<evidence type="ECO:0000256" key="5">
    <source>
        <dbReference type="ARBA" id="ARBA00022705"/>
    </source>
</evidence>
<evidence type="ECO:0000256" key="7">
    <source>
        <dbReference type="ARBA" id="ARBA00034754"/>
    </source>
</evidence>
<keyword evidence="3 11" id="KW-0808">Transferase</keyword>
<dbReference type="GO" id="GO:0003887">
    <property type="term" value="F:DNA-directed DNA polymerase activity"/>
    <property type="evidence" value="ECO:0007669"/>
    <property type="project" value="UniProtKB-KW"/>
</dbReference>
<keyword evidence="12" id="KW-1185">Reference proteome</keyword>
<comment type="similarity">
    <text evidence="7">Belongs to the DNA polymerase HolA subunit family.</text>
</comment>
<dbReference type="EC" id="2.7.7.7" evidence="1"/>
<dbReference type="Pfam" id="PF21694">
    <property type="entry name" value="DNA_pol3_delta_C"/>
    <property type="match status" value="1"/>
</dbReference>
<gene>
    <name evidence="11" type="primary">holA</name>
    <name evidence="11" type="ORF">G3O08_05155</name>
</gene>
<dbReference type="PANTHER" id="PTHR34388:SF1">
    <property type="entry name" value="DNA POLYMERASE III SUBUNIT DELTA"/>
    <property type="match status" value="1"/>
</dbReference>
<dbReference type="GO" id="GO:0003677">
    <property type="term" value="F:DNA binding"/>
    <property type="evidence" value="ECO:0007669"/>
    <property type="project" value="InterPro"/>
</dbReference>
<name>A0A7K3WN18_9FLAO</name>
<dbReference type="InterPro" id="IPR048466">
    <property type="entry name" value="DNA_pol3_delta-like_C"/>
</dbReference>
<dbReference type="InterPro" id="IPR027417">
    <property type="entry name" value="P-loop_NTPase"/>
</dbReference>
<dbReference type="EMBL" id="JAAGVY010000006">
    <property type="protein sequence ID" value="NEN22884.1"/>
    <property type="molecule type" value="Genomic_DNA"/>
</dbReference>
<evidence type="ECO:0000256" key="3">
    <source>
        <dbReference type="ARBA" id="ARBA00022679"/>
    </source>
</evidence>
<comment type="caution">
    <text evidence="11">The sequence shown here is derived from an EMBL/GenBank/DDBJ whole genome shotgun (WGS) entry which is preliminary data.</text>
</comment>